<name>A0AAD9AWV7_9PEZI</name>
<protein>
    <submittedName>
        <fullName evidence="1">Uncharacterized protein</fullName>
    </submittedName>
</protein>
<evidence type="ECO:0000313" key="1">
    <source>
        <dbReference type="EMBL" id="KAK1855981.1"/>
    </source>
</evidence>
<dbReference type="EMBL" id="JAQOWY010000014">
    <property type="protein sequence ID" value="KAK1855981.1"/>
    <property type="molecule type" value="Genomic_DNA"/>
</dbReference>
<organism evidence="1 2">
    <name type="scientific">Colletotrichum chrysophilum</name>
    <dbReference type="NCBI Taxonomy" id="1836956"/>
    <lineage>
        <taxon>Eukaryota</taxon>
        <taxon>Fungi</taxon>
        <taxon>Dikarya</taxon>
        <taxon>Ascomycota</taxon>
        <taxon>Pezizomycotina</taxon>
        <taxon>Sordariomycetes</taxon>
        <taxon>Hypocreomycetidae</taxon>
        <taxon>Glomerellales</taxon>
        <taxon>Glomerellaceae</taxon>
        <taxon>Colletotrichum</taxon>
        <taxon>Colletotrichum gloeosporioides species complex</taxon>
    </lineage>
</organism>
<accession>A0AAD9AWV7</accession>
<dbReference type="Proteomes" id="UP001243330">
    <property type="component" value="Unassembled WGS sequence"/>
</dbReference>
<gene>
    <name evidence="1" type="ORF">CCHR01_01363</name>
</gene>
<evidence type="ECO:0000313" key="2">
    <source>
        <dbReference type="Proteomes" id="UP001243330"/>
    </source>
</evidence>
<dbReference type="AlphaFoldDB" id="A0AAD9AWV7"/>
<comment type="caution">
    <text evidence="1">The sequence shown here is derived from an EMBL/GenBank/DDBJ whole genome shotgun (WGS) entry which is preliminary data.</text>
</comment>
<sequence length="103" mass="11444">MTRDWPQASLVVAKNNSSGTRWLSANVEPTPEHRVSRRSSLLARISDTPHQLGWNAATRPVTKLLKRRVRRGDPSVQAKDSAPFVSARLREALGRSIAMKCKG</sequence>
<reference evidence="1" key="1">
    <citation type="submission" date="2023-01" db="EMBL/GenBank/DDBJ databases">
        <title>Colletotrichum chrysophilum M932 genome sequence.</title>
        <authorList>
            <person name="Baroncelli R."/>
        </authorList>
    </citation>
    <scope>NUCLEOTIDE SEQUENCE</scope>
    <source>
        <strain evidence="1">M932</strain>
    </source>
</reference>
<keyword evidence="2" id="KW-1185">Reference proteome</keyword>
<proteinExistence type="predicted"/>